<comment type="caution">
    <text evidence="1">The sequence shown here is derived from an EMBL/GenBank/DDBJ whole genome shotgun (WGS) entry which is preliminary data.</text>
</comment>
<gene>
    <name evidence="1" type="ORF">MCOL2_08881</name>
</gene>
<dbReference type="EMBL" id="AODM01000030">
    <property type="protein sequence ID" value="EUJ56628.1"/>
    <property type="molecule type" value="Genomic_DNA"/>
</dbReference>
<dbReference type="Proteomes" id="UP000019241">
    <property type="component" value="Unassembled WGS sequence"/>
</dbReference>
<sequence>MAAKLGLDFSEFEALKERLTQIPSKSEEALNRVIHTEGVKIIEDKITNRLPVSKVRKKHAKGSKPFKATPSNLAIEIKPKPKFRYLVFPNLGLGNKNKTAYEFMEQGLQDATKPILEKLNKEVDNIINE</sequence>
<dbReference type="AlphaFoldDB" id="W7DYP0"/>
<proteinExistence type="predicted"/>
<evidence type="ECO:0000313" key="2">
    <source>
        <dbReference type="Proteomes" id="UP000019241"/>
    </source>
</evidence>
<organism evidence="1 2">
    <name type="scientific">Listeria fleischmannii FSL S10-1203</name>
    <dbReference type="NCBI Taxonomy" id="1265822"/>
    <lineage>
        <taxon>Bacteria</taxon>
        <taxon>Bacillati</taxon>
        <taxon>Bacillota</taxon>
        <taxon>Bacilli</taxon>
        <taxon>Bacillales</taxon>
        <taxon>Listeriaceae</taxon>
        <taxon>Listeria</taxon>
    </lineage>
</organism>
<reference evidence="1 2" key="1">
    <citation type="submission" date="2012-12" db="EMBL/GenBank/DDBJ databases">
        <title>Novel taxa of Listeriaceae from agricultural environments in the United States.</title>
        <authorList>
            <person name="den Bakker H.C."/>
            <person name="Allred A."/>
            <person name="Warchocki S."/>
            <person name="Wright E.M."/>
            <person name="Burrell A."/>
            <person name="Nightingale K.K."/>
            <person name="Kephart D."/>
            <person name="Wiedmann M."/>
        </authorList>
    </citation>
    <scope>NUCLEOTIDE SEQUENCE [LARGE SCALE GENOMIC DNA]</scope>
    <source>
        <strain evidence="1 2">FSL S10-1203</strain>
    </source>
</reference>
<name>W7DYP0_9LIST</name>
<evidence type="ECO:0000313" key="1">
    <source>
        <dbReference type="EMBL" id="EUJ56628.1"/>
    </source>
</evidence>
<dbReference type="PATRIC" id="fig|1265822.4.peg.1805"/>
<dbReference type="RefSeq" id="WP_036063480.1">
    <property type="nucleotide sequence ID" value="NZ_AODM01000030.1"/>
</dbReference>
<accession>W7DYP0</accession>
<protein>
    <submittedName>
        <fullName evidence="1">Gp9 protein</fullName>
    </submittedName>
</protein>